<evidence type="ECO:0000313" key="2">
    <source>
        <dbReference type="Proteomes" id="UP001057402"/>
    </source>
</evidence>
<proteinExistence type="predicted"/>
<evidence type="ECO:0000313" key="1">
    <source>
        <dbReference type="EMBL" id="KAI4342484.1"/>
    </source>
</evidence>
<keyword evidence="2" id="KW-1185">Reference proteome</keyword>
<name>A0ACB9P3T0_9MYRT</name>
<reference evidence="2" key="1">
    <citation type="journal article" date="2023" name="Front. Plant Sci.">
        <title>Chromosomal-level genome assembly of Melastoma candidum provides insights into trichome evolution.</title>
        <authorList>
            <person name="Zhong Y."/>
            <person name="Wu W."/>
            <person name="Sun C."/>
            <person name="Zou P."/>
            <person name="Liu Y."/>
            <person name="Dai S."/>
            <person name="Zhou R."/>
        </authorList>
    </citation>
    <scope>NUCLEOTIDE SEQUENCE [LARGE SCALE GENOMIC DNA]</scope>
</reference>
<sequence>MVREAKGQVKVDVALDLLWRGLSKDIVTTVPKIVPNLVKKAEIVEGDGGLGSVILFEFGPGAGEVEYQKEKIVELEDSQLRLGLQVMEGGHLAAGFSFYRVTFQLTPSTDKETVVDVTIAFECEREEAASAAFISKSVGSNLAFVRALAKFLQEE</sequence>
<dbReference type="Proteomes" id="UP001057402">
    <property type="component" value="Chromosome 7"/>
</dbReference>
<protein>
    <submittedName>
        <fullName evidence="1">Uncharacterized protein</fullName>
    </submittedName>
</protein>
<gene>
    <name evidence="1" type="ORF">MLD38_027111</name>
</gene>
<organism evidence="1 2">
    <name type="scientific">Melastoma candidum</name>
    <dbReference type="NCBI Taxonomy" id="119954"/>
    <lineage>
        <taxon>Eukaryota</taxon>
        <taxon>Viridiplantae</taxon>
        <taxon>Streptophyta</taxon>
        <taxon>Embryophyta</taxon>
        <taxon>Tracheophyta</taxon>
        <taxon>Spermatophyta</taxon>
        <taxon>Magnoliopsida</taxon>
        <taxon>eudicotyledons</taxon>
        <taxon>Gunneridae</taxon>
        <taxon>Pentapetalae</taxon>
        <taxon>rosids</taxon>
        <taxon>malvids</taxon>
        <taxon>Myrtales</taxon>
        <taxon>Melastomataceae</taxon>
        <taxon>Melastomatoideae</taxon>
        <taxon>Melastomateae</taxon>
        <taxon>Melastoma</taxon>
    </lineage>
</organism>
<comment type="caution">
    <text evidence="1">The sequence shown here is derived from an EMBL/GenBank/DDBJ whole genome shotgun (WGS) entry which is preliminary data.</text>
</comment>
<accession>A0ACB9P3T0</accession>
<dbReference type="EMBL" id="CM042886">
    <property type="protein sequence ID" value="KAI4342484.1"/>
    <property type="molecule type" value="Genomic_DNA"/>
</dbReference>